<dbReference type="InterPro" id="IPR050662">
    <property type="entry name" value="Sec-metab_biosynth-thioest"/>
</dbReference>
<name>A0A5K7YW29_9BACT</name>
<feature type="domain" description="Metallo-beta-lactamase" evidence="1">
    <location>
        <begin position="29"/>
        <end position="198"/>
    </location>
</feature>
<dbReference type="RefSeq" id="WP_155302624.1">
    <property type="nucleotide sequence ID" value="NZ_AP021875.1"/>
</dbReference>
<evidence type="ECO:0000313" key="2">
    <source>
        <dbReference type="EMBL" id="BBO73526.1"/>
    </source>
</evidence>
<dbReference type="GO" id="GO:0016787">
    <property type="term" value="F:hydrolase activity"/>
    <property type="evidence" value="ECO:0007669"/>
    <property type="project" value="UniProtKB-KW"/>
</dbReference>
<dbReference type="AlphaFoldDB" id="A0A5K7YW29"/>
<dbReference type="Pfam" id="PF00753">
    <property type="entry name" value="Lactamase_B"/>
    <property type="match status" value="1"/>
</dbReference>
<dbReference type="EMBL" id="AP021875">
    <property type="protein sequence ID" value="BBO73526.1"/>
    <property type="molecule type" value="Genomic_DNA"/>
</dbReference>
<keyword evidence="3" id="KW-1185">Reference proteome</keyword>
<reference evidence="2 3" key="1">
    <citation type="submission" date="2019-11" db="EMBL/GenBank/DDBJ databases">
        <title>Comparative genomics of hydrocarbon-degrading Desulfosarcina strains.</title>
        <authorList>
            <person name="Watanabe M."/>
            <person name="Kojima H."/>
            <person name="Fukui M."/>
        </authorList>
    </citation>
    <scope>NUCLEOTIDE SEQUENCE [LARGE SCALE GENOMIC DNA]</scope>
    <source>
        <strain evidence="2 3">PP31</strain>
    </source>
</reference>
<dbReference type="Proteomes" id="UP000427769">
    <property type="component" value="Chromosome"/>
</dbReference>
<dbReference type="SMART" id="SM00849">
    <property type="entry name" value="Lactamase_B"/>
    <property type="match status" value="1"/>
</dbReference>
<accession>A0A5K7YW29</accession>
<proteinExistence type="predicted"/>
<dbReference type="OrthoDB" id="9802248at2"/>
<dbReference type="KEGG" id="dwd:DSCW_09430"/>
<sequence>MKTVTLHRYHPEVKGLELGYGIIGRPLMTVHCYLVGDTLIDCGQSRVAAEMRRFVRANPVKRLLLTHHHEDHSGNAAMIAQTCGAVVLGHRITAQKMQNIRPIMPYQHLVWGQSRTVDVSPLPPSLEFNGHRFLAIDTPGHSKDHTVYLETRHGWLFSGDLYLGERIKFFRSDEKIDLQIRSLKTVLRHDFEILFCGHNPVLKDGKEKIRRKLAYLEEIAGNVRQLLSMGLPEKEIVRRMDPKKDRFIKYFTMGNACFANMVRSAIRAA</sequence>
<protein>
    <submittedName>
        <fullName evidence="2">MBL fold hydrolase</fullName>
    </submittedName>
</protein>
<dbReference type="InterPro" id="IPR036866">
    <property type="entry name" value="RibonucZ/Hydroxyglut_hydro"/>
</dbReference>
<dbReference type="PANTHER" id="PTHR23131">
    <property type="entry name" value="ENDORIBONUCLEASE LACTB2"/>
    <property type="match status" value="1"/>
</dbReference>
<evidence type="ECO:0000313" key="3">
    <source>
        <dbReference type="Proteomes" id="UP000427769"/>
    </source>
</evidence>
<evidence type="ECO:0000259" key="1">
    <source>
        <dbReference type="SMART" id="SM00849"/>
    </source>
</evidence>
<gene>
    <name evidence="2" type="ORF">DSCW_09430</name>
</gene>
<dbReference type="SUPFAM" id="SSF56281">
    <property type="entry name" value="Metallo-hydrolase/oxidoreductase"/>
    <property type="match status" value="1"/>
</dbReference>
<dbReference type="Gene3D" id="3.60.15.10">
    <property type="entry name" value="Ribonuclease Z/Hydroxyacylglutathione hydrolase-like"/>
    <property type="match status" value="1"/>
</dbReference>
<organism evidence="2 3">
    <name type="scientific">Desulfosarcina widdelii</name>
    <dbReference type="NCBI Taxonomy" id="947919"/>
    <lineage>
        <taxon>Bacteria</taxon>
        <taxon>Pseudomonadati</taxon>
        <taxon>Thermodesulfobacteriota</taxon>
        <taxon>Desulfobacteria</taxon>
        <taxon>Desulfobacterales</taxon>
        <taxon>Desulfosarcinaceae</taxon>
        <taxon>Desulfosarcina</taxon>
    </lineage>
</organism>
<keyword evidence="2" id="KW-0378">Hydrolase</keyword>
<dbReference type="InterPro" id="IPR001279">
    <property type="entry name" value="Metallo-B-lactamas"/>
</dbReference>